<dbReference type="AlphaFoldDB" id="A0A4U5NXG7"/>
<dbReference type="InterPro" id="IPR036638">
    <property type="entry name" value="HLH_DNA-bd_sf"/>
</dbReference>
<feature type="region of interest" description="Disordered" evidence="5">
    <location>
        <begin position="1"/>
        <end position="41"/>
    </location>
</feature>
<feature type="compositionally biased region" description="Basic and acidic residues" evidence="5">
    <location>
        <begin position="1"/>
        <end position="14"/>
    </location>
</feature>
<gene>
    <name evidence="7" type="ORF">L596_012358</name>
</gene>
<proteinExistence type="inferred from homology"/>
<dbReference type="SMART" id="SM00353">
    <property type="entry name" value="HLH"/>
    <property type="match status" value="1"/>
</dbReference>
<comment type="similarity">
    <text evidence="1">Belongs to the MAX family.</text>
</comment>
<keyword evidence="3" id="KW-0539">Nucleus</keyword>
<evidence type="ECO:0000313" key="8">
    <source>
        <dbReference type="Proteomes" id="UP000298663"/>
    </source>
</evidence>
<dbReference type="GO" id="GO:0090575">
    <property type="term" value="C:RNA polymerase II transcription regulator complex"/>
    <property type="evidence" value="ECO:0007669"/>
    <property type="project" value="TreeGrafter"/>
</dbReference>
<feature type="coiled-coil region" evidence="4">
    <location>
        <begin position="67"/>
        <end position="108"/>
    </location>
</feature>
<dbReference type="Gene3D" id="4.10.280.10">
    <property type="entry name" value="Helix-loop-helix DNA-binding domain"/>
    <property type="match status" value="1"/>
</dbReference>
<dbReference type="EMBL" id="AZBU02000003">
    <property type="protein sequence ID" value="TKR88060.1"/>
    <property type="molecule type" value="Genomic_DNA"/>
</dbReference>
<dbReference type="GO" id="GO:0003700">
    <property type="term" value="F:DNA-binding transcription factor activity"/>
    <property type="evidence" value="ECO:0007669"/>
    <property type="project" value="TreeGrafter"/>
</dbReference>
<dbReference type="Pfam" id="PF00010">
    <property type="entry name" value="HLH"/>
    <property type="match status" value="1"/>
</dbReference>
<organism evidence="7 8">
    <name type="scientific">Steinernema carpocapsae</name>
    <name type="common">Entomopathogenic nematode</name>
    <dbReference type="NCBI Taxonomy" id="34508"/>
    <lineage>
        <taxon>Eukaryota</taxon>
        <taxon>Metazoa</taxon>
        <taxon>Ecdysozoa</taxon>
        <taxon>Nematoda</taxon>
        <taxon>Chromadorea</taxon>
        <taxon>Rhabditida</taxon>
        <taxon>Tylenchina</taxon>
        <taxon>Panagrolaimomorpha</taxon>
        <taxon>Strongyloidoidea</taxon>
        <taxon>Steinernematidae</taxon>
        <taxon>Steinernema</taxon>
    </lineage>
</organism>
<protein>
    <recommendedName>
        <fullName evidence="6">BHLH domain-containing protein</fullName>
    </recommendedName>
</protein>
<keyword evidence="4" id="KW-0175">Coiled coil</keyword>
<dbReference type="GO" id="GO:0045944">
    <property type="term" value="P:positive regulation of transcription by RNA polymerase II"/>
    <property type="evidence" value="ECO:0007669"/>
    <property type="project" value="TreeGrafter"/>
</dbReference>
<name>A0A4U5NXG7_STECR</name>
<evidence type="ECO:0000256" key="1">
    <source>
        <dbReference type="ARBA" id="ARBA00007628"/>
    </source>
</evidence>
<feature type="domain" description="BHLH" evidence="6">
    <location>
        <begin position="26"/>
        <end position="77"/>
    </location>
</feature>
<evidence type="ECO:0000256" key="3">
    <source>
        <dbReference type="ARBA" id="ARBA00023242"/>
    </source>
</evidence>
<evidence type="ECO:0000313" key="7">
    <source>
        <dbReference type="EMBL" id="TKR88060.1"/>
    </source>
</evidence>
<reference evidence="7 8" key="1">
    <citation type="journal article" date="2015" name="Genome Biol.">
        <title>Comparative genomics of Steinernema reveals deeply conserved gene regulatory networks.</title>
        <authorList>
            <person name="Dillman A.R."/>
            <person name="Macchietto M."/>
            <person name="Porter C.F."/>
            <person name="Rogers A."/>
            <person name="Williams B."/>
            <person name="Antoshechkin I."/>
            <person name="Lee M.M."/>
            <person name="Goodwin Z."/>
            <person name="Lu X."/>
            <person name="Lewis E.E."/>
            <person name="Goodrich-Blair H."/>
            <person name="Stock S.P."/>
            <person name="Adams B.J."/>
            <person name="Sternberg P.W."/>
            <person name="Mortazavi A."/>
        </authorList>
    </citation>
    <scope>NUCLEOTIDE SEQUENCE [LARGE SCALE GENOMIC DNA]</scope>
    <source>
        <strain evidence="7 8">ALL</strain>
    </source>
</reference>
<comment type="caution">
    <text evidence="7">The sequence shown here is derived from an EMBL/GenBank/DDBJ whole genome shotgun (WGS) entry which is preliminary data.</text>
</comment>
<evidence type="ECO:0000256" key="4">
    <source>
        <dbReference type="SAM" id="Coils"/>
    </source>
</evidence>
<dbReference type="PANTHER" id="PTHR10328:SF10">
    <property type="entry name" value="MAX-LIKE PROTEIN 1"/>
    <property type="match status" value="1"/>
</dbReference>
<reference evidence="7 8" key="2">
    <citation type="journal article" date="2019" name="G3 (Bethesda)">
        <title>Hybrid Assembly of the Genome of the Entomopathogenic Nematode Steinernema carpocapsae Identifies the X-Chromosome.</title>
        <authorList>
            <person name="Serra L."/>
            <person name="Macchietto M."/>
            <person name="Macias-Munoz A."/>
            <person name="McGill C.J."/>
            <person name="Rodriguez I.M."/>
            <person name="Rodriguez B."/>
            <person name="Murad R."/>
            <person name="Mortazavi A."/>
        </authorList>
    </citation>
    <scope>NUCLEOTIDE SEQUENCE [LARGE SCALE GENOMIC DNA]</scope>
    <source>
        <strain evidence="7 8">ALL</strain>
    </source>
</reference>
<dbReference type="OrthoDB" id="8964853at2759"/>
<keyword evidence="2" id="KW-0238">DNA-binding</keyword>
<dbReference type="GO" id="GO:0046983">
    <property type="term" value="F:protein dimerization activity"/>
    <property type="evidence" value="ECO:0007669"/>
    <property type="project" value="InterPro"/>
</dbReference>
<evidence type="ECO:0000256" key="5">
    <source>
        <dbReference type="SAM" id="MobiDB-lite"/>
    </source>
</evidence>
<evidence type="ECO:0000259" key="6">
    <source>
        <dbReference type="PROSITE" id="PS50888"/>
    </source>
</evidence>
<dbReference type="STRING" id="34508.A0A4U5NXG7"/>
<dbReference type="SUPFAM" id="SSF47459">
    <property type="entry name" value="HLH, helix-loop-helix DNA-binding domain"/>
    <property type="match status" value="1"/>
</dbReference>
<dbReference type="InterPro" id="IPR011598">
    <property type="entry name" value="bHLH_dom"/>
</dbReference>
<dbReference type="PANTHER" id="PTHR10328">
    <property type="entry name" value="PROTEIN MAX MYC-ASSOCIATED FACTOR X"/>
    <property type="match status" value="1"/>
</dbReference>
<dbReference type="PROSITE" id="PS50888">
    <property type="entry name" value="BHLH"/>
    <property type="match status" value="1"/>
</dbReference>
<accession>A0A4U5NXG7</accession>
<sequence length="115" mass="13573">MSEHDYSDYEHDDLGSPADDSDVKRHARAQHNALERRRRDNIKDMYQSIKEVVNEAHNERLSRSQILKKTIDRIENNDDKLKQLENEVRQLEKEIADNQRKVDEEKAKINVSSTS</sequence>
<dbReference type="GO" id="GO:0003677">
    <property type="term" value="F:DNA binding"/>
    <property type="evidence" value="ECO:0007669"/>
    <property type="project" value="UniProtKB-KW"/>
</dbReference>
<dbReference type="Proteomes" id="UP000298663">
    <property type="component" value="Unassembled WGS sequence"/>
</dbReference>
<keyword evidence="8" id="KW-1185">Reference proteome</keyword>
<evidence type="ECO:0000256" key="2">
    <source>
        <dbReference type="ARBA" id="ARBA00023125"/>
    </source>
</evidence>